<protein>
    <submittedName>
        <fullName evidence="1">Uncharacterized protein</fullName>
    </submittedName>
</protein>
<organism evidence="1 2">
    <name type="scientific">Rubus argutus</name>
    <name type="common">Southern blackberry</name>
    <dbReference type="NCBI Taxonomy" id="59490"/>
    <lineage>
        <taxon>Eukaryota</taxon>
        <taxon>Viridiplantae</taxon>
        <taxon>Streptophyta</taxon>
        <taxon>Embryophyta</taxon>
        <taxon>Tracheophyta</taxon>
        <taxon>Spermatophyta</taxon>
        <taxon>Magnoliopsida</taxon>
        <taxon>eudicotyledons</taxon>
        <taxon>Gunneridae</taxon>
        <taxon>Pentapetalae</taxon>
        <taxon>rosids</taxon>
        <taxon>fabids</taxon>
        <taxon>Rosales</taxon>
        <taxon>Rosaceae</taxon>
        <taxon>Rosoideae</taxon>
        <taxon>Rosoideae incertae sedis</taxon>
        <taxon>Rubus</taxon>
    </lineage>
</organism>
<proteinExistence type="predicted"/>
<dbReference type="EMBL" id="JBEDUW010000005">
    <property type="protein sequence ID" value="KAK9930522.1"/>
    <property type="molecule type" value="Genomic_DNA"/>
</dbReference>
<evidence type="ECO:0000313" key="1">
    <source>
        <dbReference type="EMBL" id="KAK9930522.1"/>
    </source>
</evidence>
<sequence length="84" mass="9018">MVFVSVGAVPSEVVLICSLEQTEPTWTVRFIGGAMRGAVSSLCEYLAPLLHLSKPGISTGVYSYRCCGRCIDLSCPMLGLLLYS</sequence>
<evidence type="ECO:0000313" key="2">
    <source>
        <dbReference type="Proteomes" id="UP001457282"/>
    </source>
</evidence>
<dbReference type="AlphaFoldDB" id="A0AAW1X1M2"/>
<accession>A0AAW1X1M2</accession>
<name>A0AAW1X1M2_RUBAR</name>
<dbReference type="Proteomes" id="UP001457282">
    <property type="component" value="Unassembled WGS sequence"/>
</dbReference>
<comment type="caution">
    <text evidence="1">The sequence shown here is derived from an EMBL/GenBank/DDBJ whole genome shotgun (WGS) entry which is preliminary data.</text>
</comment>
<gene>
    <name evidence="1" type="ORF">M0R45_027559</name>
</gene>
<reference evidence="1 2" key="1">
    <citation type="journal article" date="2023" name="G3 (Bethesda)">
        <title>A chromosome-length genome assembly and annotation of blackberry (Rubus argutus, cv. 'Hillquist').</title>
        <authorList>
            <person name="Bruna T."/>
            <person name="Aryal R."/>
            <person name="Dudchenko O."/>
            <person name="Sargent D.J."/>
            <person name="Mead D."/>
            <person name="Buti M."/>
            <person name="Cavallini A."/>
            <person name="Hytonen T."/>
            <person name="Andres J."/>
            <person name="Pham M."/>
            <person name="Weisz D."/>
            <person name="Mascagni F."/>
            <person name="Usai G."/>
            <person name="Natali L."/>
            <person name="Bassil N."/>
            <person name="Fernandez G.E."/>
            <person name="Lomsadze A."/>
            <person name="Armour M."/>
            <person name="Olukolu B."/>
            <person name="Poorten T."/>
            <person name="Britton C."/>
            <person name="Davik J."/>
            <person name="Ashrafi H."/>
            <person name="Aiden E.L."/>
            <person name="Borodovsky M."/>
            <person name="Worthington M."/>
        </authorList>
    </citation>
    <scope>NUCLEOTIDE SEQUENCE [LARGE SCALE GENOMIC DNA]</scope>
    <source>
        <strain evidence="1">PI 553951</strain>
    </source>
</reference>
<keyword evidence="2" id="KW-1185">Reference proteome</keyword>